<dbReference type="Proteomes" id="UP000485562">
    <property type="component" value="Unassembled WGS sequence"/>
</dbReference>
<organism evidence="2">
    <name type="scientific">candidate division TA06 bacterium ADurb.Bin131</name>
    <dbReference type="NCBI Taxonomy" id="1852827"/>
    <lineage>
        <taxon>Bacteria</taxon>
        <taxon>Bacteria division TA06</taxon>
    </lineage>
</organism>
<dbReference type="InterPro" id="IPR052018">
    <property type="entry name" value="PHP_domain"/>
</dbReference>
<name>A0A1V6CA08_UNCT6</name>
<dbReference type="SUPFAM" id="SSF49344">
    <property type="entry name" value="CBD9-like"/>
    <property type="match status" value="1"/>
</dbReference>
<comment type="caution">
    <text evidence="2">The sequence shown here is derived from an EMBL/GenBank/DDBJ whole genome shotgun (WGS) entry which is preliminary data.</text>
</comment>
<dbReference type="SUPFAM" id="SSF89550">
    <property type="entry name" value="PHP domain-like"/>
    <property type="match status" value="1"/>
</dbReference>
<dbReference type="GO" id="GO:0030246">
    <property type="term" value="F:carbohydrate binding"/>
    <property type="evidence" value="ECO:0007669"/>
    <property type="project" value="InterPro"/>
</dbReference>
<dbReference type="Gene3D" id="2.60.40.1190">
    <property type="match status" value="1"/>
</dbReference>
<gene>
    <name evidence="2" type="ORF">BWX89_00832</name>
</gene>
<dbReference type="AlphaFoldDB" id="A0A1V6CA08"/>
<evidence type="ECO:0000313" key="2">
    <source>
        <dbReference type="EMBL" id="OQB73710.1"/>
    </source>
</evidence>
<dbReference type="GO" id="GO:0004553">
    <property type="term" value="F:hydrolase activity, hydrolyzing O-glycosyl compounds"/>
    <property type="evidence" value="ECO:0007669"/>
    <property type="project" value="InterPro"/>
</dbReference>
<feature type="domain" description="Carbohydrate-binding" evidence="1">
    <location>
        <begin position="65"/>
        <end position="208"/>
    </location>
</feature>
<sequence length="935" mass="105580">MKKTVIFLLLFGNIVFSKISVDWTLPSLETKPFSILYSDIVLDGNITTKEWEKALCFPVRSTFHIAHSVNHTWKGQRDAGAEFYWAWNKNGIFFAAIVSDNEVINNMPGNLAYQQDCIEVFIDGRHNFFMKRPYTKGCYQILIKPPVNGRQPEATTFGSRVDGIQCAGKPTEYGYNIELFIPWSAFPDIKQPFIGTNIAVQFMLDDYDSIDKDSVQPFSMSFLGKKDLYKSPERFIPCTILDEPSKKSEQNIFIEVQPVVQEKKAIPLAVEIGSMVFKDIENIKVKIETPNKGVISEKTAKISHYSDFWKNAVRAETILNLDKINEDVFFISVTVKDKNNNTTTVKKPIFFAGNIMSEILLGIHNANIKKLSQTEPFRAAGFLGICACYERIKRAIELNDMERIQFEVREVAARFNVLNKNNPQKTGTLFDLLELTGKPDAQVIVEYPGLDTAVVGFYWAGIPLVCVNVKKFSNPDQAQIAAREKTTGFVDLLEDKNAAGPVIIAGLPARASSWAYSMFYFNIKNFRPEKQLIVVIPEKKTLYVVDSEKIDNIEVDAIFVSDNSDENVKNLIKKYANSRGKDIRFLSIKDAMKTPAFLFVCGENNVSEIFPGFRAYRVEIVKQAIIRIPFRDMLVSVSHPSRWVAEQAANLVIKGNPVSVSEVDAIRKTLVKEFAFSMRSSEDVKIKGFAYCGDLHAHSSFSDGYPTPVGITLESMYCFMDFFALTDHNTVNGASLVSGFLSKNSFNYTFIIGQEITTPNFHMNAYPLKKTINWKVSLDEIIQQVKKQDAIIVWNHPGWTGSEWELSRIDSGISTIGVDAWEHIPADYYEWKKQEILPPLIGSTDTHDGTFSNPERTIILSSELSQEGVVSAIKNHNTILVSPSKGSDYMYGENAVIAEVWDIISDGYGMKKAKENQIKKMLKDSNIIKLLQEKY</sequence>
<dbReference type="GO" id="GO:0035312">
    <property type="term" value="F:5'-3' DNA exonuclease activity"/>
    <property type="evidence" value="ECO:0007669"/>
    <property type="project" value="TreeGrafter"/>
</dbReference>
<dbReference type="PANTHER" id="PTHR42924:SF3">
    <property type="entry name" value="POLYMERASE_HISTIDINOL PHOSPHATASE N-TERMINAL DOMAIN-CONTAINING PROTEIN"/>
    <property type="match status" value="1"/>
</dbReference>
<dbReference type="EMBL" id="MWDQ01000068">
    <property type="protein sequence ID" value="OQB73710.1"/>
    <property type="molecule type" value="Genomic_DNA"/>
</dbReference>
<reference evidence="2" key="1">
    <citation type="submission" date="2017-02" db="EMBL/GenBank/DDBJ databases">
        <title>Delving into the versatile metabolic prowess of the omnipresent phylum Bacteroidetes.</title>
        <authorList>
            <person name="Nobu M.K."/>
            <person name="Mei R."/>
            <person name="Narihiro T."/>
            <person name="Kuroda K."/>
            <person name="Liu W.-T."/>
        </authorList>
    </citation>
    <scope>NUCLEOTIDE SEQUENCE</scope>
    <source>
        <strain evidence="2">ADurb.Bin131</strain>
    </source>
</reference>
<proteinExistence type="predicted"/>
<dbReference type="GO" id="GO:0016052">
    <property type="term" value="P:carbohydrate catabolic process"/>
    <property type="evidence" value="ECO:0007669"/>
    <property type="project" value="InterPro"/>
</dbReference>
<dbReference type="GO" id="GO:0004534">
    <property type="term" value="F:5'-3' RNA exonuclease activity"/>
    <property type="evidence" value="ECO:0007669"/>
    <property type="project" value="TreeGrafter"/>
</dbReference>
<accession>A0A1V6CA08</accession>
<dbReference type="InterPro" id="IPR010502">
    <property type="entry name" value="Carb-bd_dom_fam9"/>
</dbReference>
<protein>
    <recommendedName>
        <fullName evidence="1">Carbohydrate-binding domain-containing protein</fullName>
    </recommendedName>
</protein>
<dbReference type="Gene3D" id="3.20.20.140">
    <property type="entry name" value="Metal-dependent hydrolases"/>
    <property type="match status" value="1"/>
</dbReference>
<dbReference type="PANTHER" id="PTHR42924">
    <property type="entry name" value="EXONUCLEASE"/>
    <property type="match status" value="1"/>
</dbReference>
<dbReference type="InterPro" id="IPR016195">
    <property type="entry name" value="Pol/histidinol_Pase-like"/>
</dbReference>
<evidence type="ECO:0000259" key="1">
    <source>
        <dbReference type="Pfam" id="PF06452"/>
    </source>
</evidence>
<dbReference type="Pfam" id="PF06452">
    <property type="entry name" value="CBM9_1"/>
    <property type="match status" value="1"/>
</dbReference>